<sequence length="64" mass="7290">MGDLVLRKIEISDSTRSRGKLAPNWEDPYRVIDVVRDGTCTSQTCGSFREQKCINISVKQPDLY</sequence>
<dbReference type="EMBL" id="AMZH03038680">
    <property type="protein sequence ID" value="RRT31508.1"/>
    <property type="molecule type" value="Genomic_DNA"/>
</dbReference>
<organism evidence="1 2">
    <name type="scientific">Ensete ventricosum</name>
    <name type="common">Abyssinian banana</name>
    <name type="synonym">Musa ensete</name>
    <dbReference type="NCBI Taxonomy" id="4639"/>
    <lineage>
        <taxon>Eukaryota</taxon>
        <taxon>Viridiplantae</taxon>
        <taxon>Streptophyta</taxon>
        <taxon>Embryophyta</taxon>
        <taxon>Tracheophyta</taxon>
        <taxon>Spermatophyta</taxon>
        <taxon>Magnoliopsida</taxon>
        <taxon>Liliopsida</taxon>
        <taxon>Zingiberales</taxon>
        <taxon>Musaceae</taxon>
        <taxon>Ensete</taxon>
    </lineage>
</organism>
<accession>A0A426WWB4</accession>
<comment type="caution">
    <text evidence="1">The sequence shown here is derived from an EMBL/GenBank/DDBJ whole genome shotgun (WGS) entry which is preliminary data.</text>
</comment>
<proteinExistence type="predicted"/>
<reference evidence="1 2" key="1">
    <citation type="journal article" date="2014" name="Agronomy (Basel)">
        <title>A Draft Genome Sequence for Ensete ventricosum, the Drought-Tolerant Tree Against Hunger.</title>
        <authorList>
            <person name="Harrison J."/>
            <person name="Moore K.A."/>
            <person name="Paszkiewicz K."/>
            <person name="Jones T."/>
            <person name="Grant M."/>
            <person name="Ambacheew D."/>
            <person name="Muzemil S."/>
            <person name="Studholme D.J."/>
        </authorList>
    </citation>
    <scope>NUCLEOTIDE SEQUENCE [LARGE SCALE GENOMIC DNA]</scope>
</reference>
<protein>
    <submittedName>
        <fullName evidence="1">Uncharacterized protein</fullName>
    </submittedName>
</protein>
<name>A0A426WWB4_ENSVE</name>
<gene>
    <name evidence="1" type="ORF">B296_00047581</name>
</gene>
<dbReference type="AlphaFoldDB" id="A0A426WWB4"/>
<evidence type="ECO:0000313" key="1">
    <source>
        <dbReference type="EMBL" id="RRT31508.1"/>
    </source>
</evidence>
<evidence type="ECO:0000313" key="2">
    <source>
        <dbReference type="Proteomes" id="UP000287651"/>
    </source>
</evidence>
<dbReference type="Proteomes" id="UP000287651">
    <property type="component" value="Unassembled WGS sequence"/>
</dbReference>